<name>A0AAD8QFK2_9PEZI</name>
<dbReference type="RefSeq" id="XP_060421018.1">
    <property type="nucleotide sequence ID" value="XM_060551652.1"/>
</dbReference>
<dbReference type="AlphaFoldDB" id="A0AAD8QFK2"/>
<dbReference type="EMBL" id="JAHLJV010000001">
    <property type="protein sequence ID" value="KAK1600522.1"/>
    <property type="molecule type" value="Genomic_DNA"/>
</dbReference>
<reference evidence="1" key="1">
    <citation type="submission" date="2021-06" db="EMBL/GenBank/DDBJ databases">
        <title>Comparative genomics, transcriptomics and evolutionary studies reveal genomic signatures of adaptation to plant cell wall in hemibiotrophic fungi.</title>
        <authorList>
            <consortium name="DOE Joint Genome Institute"/>
            <person name="Baroncelli R."/>
            <person name="Diaz J.F."/>
            <person name="Benocci T."/>
            <person name="Peng M."/>
            <person name="Battaglia E."/>
            <person name="Haridas S."/>
            <person name="Andreopoulos W."/>
            <person name="Labutti K."/>
            <person name="Pangilinan J."/>
            <person name="Floch G.L."/>
            <person name="Makela M.R."/>
            <person name="Henrissat B."/>
            <person name="Grigoriev I.V."/>
            <person name="Crouch J.A."/>
            <person name="De Vries R.P."/>
            <person name="Sukno S.A."/>
            <person name="Thon M.R."/>
        </authorList>
    </citation>
    <scope>NUCLEOTIDE SEQUENCE</scope>
    <source>
        <strain evidence="1">CBS 125086</strain>
    </source>
</reference>
<proteinExistence type="predicted"/>
<gene>
    <name evidence="1" type="ORF">LY79DRAFT_22821</name>
</gene>
<organism evidence="1 2">
    <name type="scientific">Colletotrichum navitas</name>
    <dbReference type="NCBI Taxonomy" id="681940"/>
    <lineage>
        <taxon>Eukaryota</taxon>
        <taxon>Fungi</taxon>
        <taxon>Dikarya</taxon>
        <taxon>Ascomycota</taxon>
        <taxon>Pezizomycotina</taxon>
        <taxon>Sordariomycetes</taxon>
        <taxon>Hypocreomycetidae</taxon>
        <taxon>Glomerellales</taxon>
        <taxon>Glomerellaceae</taxon>
        <taxon>Colletotrichum</taxon>
        <taxon>Colletotrichum graminicola species complex</taxon>
    </lineage>
</organism>
<evidence type="ECO:0000313" key="2">
    <source>
        <dbReference type="Proteomes" id="UP001230504"/>
    </source>
</evidence>
<protein>
    <submittedName>
        <fullName evidence="1">Uncharacterized protein</fullName>
    </submittedName>
</protein>
<dbReference type="Proteomes" id="UP001230504">
    <property type="component" value="Unassembled WGS sequence"/>
</dbReference>
<evidence type="ECO:0000313" key="1">
    <source>
        <dbReference type="EMBL" id="KAK1600522.1"/>
    </source>
</evidence>
<keyword evidence="2" id="KW-1185">Reference proteome</keyword>
<sequence>MYSICRVSMAINQAFRFHPMYPLSHPKWACIYRDTTSRPPNGCQKHPADSLVPYLGIELYWFPSGRSRPRATRPPITLLSLSLRFRYSTGKGDLFLDLLPQSSPHKMSDRIRIAPYASSVGGCKLLLDQSRCSQFRLTPRKDGRLHPRRALQGVLITTRGKCPDQSLRPFFRLRPPGGTCCADRVPAVRH</sequence>
<accession>A0AAD8QFK2</accession>
<dbReference type="GeneID" id="85435892"/>
<comment type="caution">
    <text evidence="1">The sequence shown here is derived from an EMBL/GenBank/DDBJ whole genome shotgun (WGS) entry which is preliminary data.</text>
</comment>